<name>A0A0J5Z9P1_BURCE</name>
<protein>
    <submittedName>
        <fullName evidence="2">Uncharacterized protein</fullName>
    </submittedName>
</protein>
<organism evidence="2 3">
    <name type="scientific">Burkholderia cepacia</name>
    <name type="common">Pseudomonas cepacia</name>
    <dbReference type="NCBI Taxonomy" id="292"/>
    <lineage>
        <taxon>Bacteria</taxon>
        <taxon>Pseudomonadati</taxon>
        <taxon>Pseudomonadota</taxon>
        <taxon>Betaproteobacteria</taxon>
        <taxon>Burkholderiales</taxon>
        <taxon>Burkholderiaceae</taxon>
        <taxon>Burkholderia</taxon>
        <taxon>Burkholderia cepacia complex</taxon>
    </lineage>
</organism>
<reference evidence="2 3" key="1">
    <citation type="submission" date="2015-05" db="EMBL/GenBank/DDBJ databases">
        <title>Draft genome of Burkholderia cepacia LK29.</title>
        <authorList>
            <person name="Chan X.Y."/>
        </authorList>
    </citation>
    <scope>NUCLEOTIDE SEQUENCE [LARGE SCALE GENOMIC DNA]</scope>
    <source>
        <strain evidence="2 3">LK29</strain>
    </source>
</reference>
<dbReference type="EMBL" id="LDWR01000077">
    <property type="protein sequence ID" value="KML46523.1"/>
    <property type="molecule type" value="Genomic_DNA"/>
</dbReference>
<keyword evidence="1" id="KW-0472">Membrane</keyword>
<evidence type="ECO:0000313" key="2">
    <source>
        <dbReference type="EMBL" id="KML46523.1"/>
    </source>
</evidence>
<dbReference type="AlphaFoldDB" id="A0A0J5Z9P1"/>
<evidence type="ECO:0000313" key="3">
    <source>
        <dbReference type="Proteomes" id="UP000036338"/>
    </source>
</evidence>
<evidence type="ECO:0000256" key="1">
    <source>
        <dbReference type="SAM" id="Phobius"/>
    </source>
</evidence>
<feature type="transmembrane region" description="Helical" evidence="1">
    <location>
        <begin position="34"/>
        <end position="54"/>
    </location>
</feature>
<gene>
    <name evidence="2" type="ORF">VL15_35130</name>
</gene>
<keyword evidence="1" id="KW-0812">Transmembrane</keyword>
<proteinExistence type="predicted"/>
<accession>A0A0J5Z9P1</accession>
<sequence length="130" mass="14384">MAMNYDRLVSICSLLVGVGGIALSVYLARPSSELQYLAVSGWGFAAILAFVMGWKGLSVVEQMERSVKSAQDEAIRAKNDSIELSRDLSTYRDIAVALTGVINPEPIRENIRTKLRDYAERRDDAEADDE</sequence>
<keyword evidence="1" id="KW-1133">Transmembrane helix</keyword>
<dbReference type="RefSeq" id="WP_048251393.1">
    <property type="nucleotide sequence ID" value="NZ_LDWR01000077.1"/>
</dbReference>
<comment type="caution">
    <text evidence="2">The sequence shown here is derived from an EMBL/GenBank/DDBJ whole genome shotgun (WGS) entry which is preliminary data.</text>
</comment>
<dbReference type="Proteomes" id="UP000036338">
    <property type="component" value="Unassembled WGS sequence"/>
</dbReference>
<dbReference type="PATRIC" id="fig|292.27.peg.8049"/>